<dbReference type="Gramene" id="TraesWEE_scaffold_164063_01G000100.1">
    <property type="protein sequence ID" value="TraesWEE_scaffold_164063_01G000100.1"/>
    <property type="gene ID" value="TraesWEE_scaffold_164063_01G000100"/>
</dbReference>
<dbReference type="Gramene" id="TraesARI6B03G03551210.1">
    <property type="protein sequence ID" value="TraesARI6B03G03551210.1"/>
    <property type="gene ID" value="TraesARI6B03G03551210"/>
</dbReference>
<evidence type="ECO:0008006" key="3">
    <source>
        <dbReference type="Google" id="ProtNLM"/>
    </source>
</evidence>
<evidence type="ECO:0000313" key="2">
    <source>
        <dbReference type="Proteomes" id="UP000019116"/>
    </source>
</evidence>
<dbReference type="InterPro" id="IPR009003">
    <property type="entry name" value="Peptidase_S1_PA"/>
</dbReference>
<dbReference type="Gramene" id="TraesCS6B03G0973000.1">
    <property type="protein sequence ID" value="TraesCS6B03G0973000.1.CDS"/>
    <property type="gene ID" value="TraesCS6B03G0973000"/>
</dbReference>
<reference evidence="1" key="1">
    <citation type="submission" date="2018-08" db="EMBL/GenBank/DDBJ databases">
        <authorList>
            <person name="Rossello M."/>
        </authorList>
    </citation>
    <scope>NUCLEOTIDE SEQUENCE [LARGE SCALE GENOMIC DNA]</scope>
    <source>
        <strain evidence="1">cv. Chinese Spring</strain>
    </source>
</reference>
<proteinExistence type="predicted"/>
<dbReference type="GeneID" id="123138315"/>
<sequence>MSVVKLEVTRNGVDSTGTGFVVHYHGRTCLVMTARHCVHIVHGRVAITVLLPRPGPGVGEVRFPGATVLRSGPVDLALLRLDNVVGEFRPMIFAEVPNVTSFRGVVVYVHGFYPHAGGTVVRPGRFPGHINGVYQLGDFTYLDGDFTSESGTSGGPVTMGDRVIGVNVQSVGGSRCAVSPLTLYMTFMNWCGFNGGDHTIAAMIQRLAA</sequence>
<dbReference type="Gramene" id="TraesCAD_scaffold_021319_01G000100.1">
    <property type="protein sequence ID" value="TraesCAD_scaffold_021319_01G000100.1"/>
    <property type="gene ID" value="TraesCAD_scaffold_021319_01G000100"/>
</dbReference>
<keyword evidence="2" id="KW-1185">Reference proteome</keyword>
<dbReference type="AlphaFoldDB" id="A0A3B6PP91"/>
<dbReference type="Proteomes" id="UP000019116">
    <property type="component" value="Chromosome 6B"/>
</dbReference>
<dbReference type="Gramene" id="TraesLDM6B03G03593230.1">
    <property type="protein sequence ID" value="TraesLDM6B03G03593230.1"/>
    <property type="gene ID" value="TraesLDM6B03G03593230"/>
</dbReference>
<reference evidence="1" key="2">
    <citation type="submission" date="2018-10" db="UniProtKB">
        <authorList>
            <consortium name="EnsemblPlants"/>
        </authorList>
    </citation>
    <scope>IDENTIFICATION</scope>
</reference>
<organism evidence="1">
    <name type="scientific">Triticum aestivum</name>
    <name type="common">Wheat</name>
    <dbReference type="NCBI Taxonomy" id="4565"/>
    <lineage>
        <taxon>Eukaryota</taxon>
        <taxon>Viridiplantae</taxon>
        <taxon>Streptophyta</taxon>
        <taxon>Embryophyta</taxon>
        <taxon>Tracheophyta</taxon>
        <taxon>Spermatophyta</taxon>
        <taxon>Magnoliopsida</taxon>
        <taxon>Liliopsida</taxon>
        <taxon>Poales</taxon>
        <taxon>Poaceae</taxon>
        <taxon>BOP clade</taxon>
        <taxon>Pooideae</taxon>
        <taxon>Triticodae</taxon>
        <taxon>Triticeae</taxon>
        <taxon>Triticinae</taxon>
        <taxon>Triticum</taxon>
    </lineage>
</organism>
<name>A0A3B6PP91_WHEAT</name>
<accession>A0A3B6PP91</accession>
<dbReference type="SUPFAM" id="SSF50494">
    <property type="entry name" value="Trypsin-like serine proteases"/>
    <property type="match status" value="1"/>
</dbReference>
<dbReference type="Pfam" id="PF13365">
    <property type="entry name" value="Trypsin_2"/>
    <property type="match status" value="1"/>
</dbReference>
<dbReference type="Gramene" id="TraesCS6B02G345100.1">
    <property type="protein sequence ID" value="TraesCS6B02G345100.1"/>
    <property type="gene ID" value="TraesCS6B02G345100"/>
</dbReference>
<dbReference type="Gramene" id="TraesROB_scaffold_008420_01G000100.1">
    <property type="protein sequence ID" value="TraesROB_scaffold_008420_01G000100.1"/>
    <property type="gene ID" value="TraesROB_scaffold_008420_01G000100"/>
</dbReference>
<dbReference type="Gramene" id="TraesCLE_scaffold_015298_01G000200.1">
    <property type="protein sequence ID" value="TraesCLE_scaffold_015298_01G000200.1"/>
    <property type="gene ID" value="TraesCLE_scaffold_015298_01G000200"/>
</dbReference>
<dbReference type="Gramene" id="TraesPARA_EIv1.0_2088170.1">
    <property type="protein sequence ID" value="TraesPARA_EIv1.0_2088170.1.CDS"/>
    <property type="gene ID" value="TraesPARA_EIv1.0_2088170"/>
</dbReference>
<protein>
    <recommendedName>
        <fullName evidence="3">Peptidase S1 domain-containing protein</fullName>
    </recommendedName>
</protein>
<dbReference type="Gramene" id="TraesRN6B0100956000.1">
    <property type="protein sequence ID" value="TraesRN6B0100956000.1"/>
    <property type="gene ID" value="TraesRN6B0100956000"/>
</dbReference>
<evidence type="ECO:0000313" key="1">
    <source>
        <dbReference type="EnsemblPlants" id="TraesCS6B02G345100.1"/>
    </source>
</evidence>
<dbReference type="Gramene" id="TraesSTA6B03G03580920.1">
    <property type="protein sequence ID" value="TraesSTA6B03G03580920.1"/>
    <property type="gene ID" value="TraesSTA6B03G03580920"/>
</dbReference>
<dbReference type="SMR" id="A0A3B6PP91"/>
<dbReference type="Gramene" id="TraesJAG6B03G03580450.1">
    <property type="protein sequence ID" value="TraesJAG6B03G03580450.1"/>
    <property type="gene ID" value="TraesJAG6B03G03580450"/>
</dbReference>
<dbReference type="EnsemblPlants" id="TraesCS6B02G345100.1">
    <property type="protein sequence ID" value="TraesCS6B02G345100.1"/>
    <property type="gene ID" value="TraesCS6B02G345100"/>
</dbReference>
<dbReference type="Gramene" id="TraesMAC6B03G03590090.1">
    <property type="protein sequence ID" value="TraesMAC6B03G03590090.1"/>
    <property type="gene ID" value="TraesMAC6B03G03590090"/>
</dbReference>
<dbReference type="Gene3D" id="2.40.10.120">
    <property type="match status" value="1"/>
</dbReference>
<gene>
    <name evidence="1" type="primary">LOC123138315</name>
</gene>
<dbReference type="RefSeq" id="XP_044414206.1">
    <property type="nucleotide sequence ID" value="XM_044558271.1"/>
</dbReference>